<comment type="cofactor">
    <cofactor evidence="1">
        <name>Zn(2+)</name>
        <dbReference type="ChEBI" id="CHEBI:29105"/>
    </cofactor>
</comment>
<dbReference type="OrthoDB" id="6612291at2759"/>
<dbReference type="InterPro" id="IPR036291">
    <property type="entry name" value="NAD(P)-bd_dom_sf"/>
</dbReference>
<name>N1PZ37_DOTSN</name>
<protein>
    <recommendedName>
        <fullName evidence="7">Enoyl reductase (ER) domain-containing protein</fullName>
    </recommendedName>
</protein>
<dbReference type="GO" id="GO:0005737">
    <property type="term" value="C:cytoplasm"/>
    <property type="evidence" value="ECO:0007669"/>
    <property type="project" value="TreeGrafter"/>
</dbReference>
<proteinExistence type="inferred from homology"/>
<evidence type="ECO:0000259" key="7">
    <source>
        <dbReference type="SMART" id="SM00829"/>
    </source>
</evidence>
<dbReference type="Proteomes" id="UP000016933">
    <property type="component" value="Unassembled WGS sequence"/>
</dbReference>
<accession>N1PZ37</accession>
<evidence type="ECO:0000313" key="9">
    <source>
        <dbReference type="Proteomes" id="UP000016933"/>
    </source>
</evidence>
<reference evidence="9" key="1">
    <citation type="journal article" date="2012" name="PLoS Genet.">
        <title>The genomes of the fungal plant pathogens Cladosporium fulvum and Dothistroma septosporum reveal adaptation to different hosts and lifestyles but also signatures of common ancestry.</title>
        <authorList>
            <person name="de Wit P.J.G.M."/>
            <person name="van der Burgt A."/>
            <person name="Oekmen B."/>
            <person name="Stergiopoulos I."/>
            <person name="Abd-Elsalam K.A."/>
            <person name="Aerts A.L."/>
            <person name="Bahkali A.H."/>
            <person name="Beenen H.G."/>
            <person name="Chettri P."/>
            <person name="Cox M.P."/>
            <person name="Datema E."/>
            <person name="de Vries R.P."/>
            <person name="Dhillon B."/>
            <person name="Ganley A.R."/>
            <person name="Griffiths S.A."/>
            <person name="Guo Y."/>
            <person name="Hamelin R.C."/>
            <person name="Henrissat B."/>
            <person name="Kabir M.S."/>
            <person name="Jashni M.K."/>
            <person name="Kema G."/>
            <person name="Klaubauf S."/>
            <person name="Lapidus A."/>
            <person name="Levasseur A."/>
            <person name="Lindquist E."/>
            <person name="Mehrabi R."/>
            <person name="Ohm R.A."/>
            <person name="Owen T.J."/>
            <person name="Salamov A."/>
            <person name="Schwelm A."/>
            <person name="Schijlen E."/>
            <person name="Sun H."/>
            <person name="van den Burg H.A."/>
            <person name="van Ham R.C.H.J."/>
            <person name="Zhang S."/>
            <person name="Goodwin S.B."/>
            <person name="Grigoriev I.V."/>
            <person name="Collemare J."/>
            <person name="Bradshaw R.E."/>
        </authorList>
    </citation>
    <scope>NUCLEOTIDE SEQUENCE [LARGE SCALE GENOMIC DNA]</scope>
    <source>
        <strain evidence="9">NZE10 / CBS 128990</strain>
    </source>
</reference>
<dbReference type="EMBL" id="KB446536">
    <property type="protein sequence ID" value="EME48268.1"/>
    <property type="molecule type" value="Genomic_DNA"/>
</dbReference>
<dbReference type="SUPFAM" id="SSF50129">
    <property type="entry name" value="GroES-like"/>
    <property type="match status" value="1"/>
</dbReference>
<evidence type="ECO:0000256" key="1">
    <source>
        <dbReference type="ARBA" id="ARBA00001947"/>
    </source>
</evidence>
<dbReference type="InterPro" id="IPR020843">
    <property type="entry name" value="ER"/>
</dbReference>
<reference evidence="8 9" key="2">
    <citation type="journal article" date="2012" name="PLoS Pathog.">
        <title>Diverse lifestyles and strategies of plant pathogenesis encoded in the genomes of eighteen Dothideomycetes fungi.</title>
        <authorList>
            <person name="Ohm R.A."/>
            <person name="Feau N."/>
            <person name="Henrissat B."/>
            <person name="Schoch C.L."/>
            <person name="Horwitz B.A."/>
            <person name="Barry K.W."/>
            <person name="Condon B.J."/>
            <person name="Copeland A.C."/>
            <person name="Dhillon B."/>
            <person name="Glaser F."/>
            <person name="Hesse C.N."/>
            <person name="Kosti I."/>
            <person name="LaButti K."/>
            <person name="Lindquist E.A."/>
            <person name="Lucas S."/>
            <person name="Salamov A.A."/>
            <person name="Bradshaw R.E."/>
            <person name="Ciuffetti L."/>
            <person name="Hamelin R.C."/>
            <person name="Kema G.H.J."/>
            <person name="Lawrence C."/>
            <person name="Scott J.A."/>
            <person name="Spatafora J.W."/>
            <person name="Turgeon B.G."/>
            <person name="de Wit P.J.G.M."/>
            <person name="Zhong S."/>
            <person name="Goodwin S.B."/>
            <person name="Grigoriev I.V."/>
        </authorList>
    </citation>
    <scope>NUCLEOTIDE SEQUENCE [LARGE SCALE GENOMIC DNA]</scope>
    <source>
        <strain evidence="9">NZE10 / CBS 128990</strain>
    </source>
</reference>
<evidence type="ECO:0000256" key="3">
    <source>
        <dbReference type="ARBA" id="ARBA00022723"/>
    </source>
</evidence>
<keyword evidence="9" id="KW-1185">Reference proteome</keyword>
<dbReference type="InterPro" id="IPR013149">
    <property type="entry name" value="ADH-like_C"/>
</dbReference>
<keyword evidence="4" id="KW-0862">Zinc</keyword>
<dbReference type="PANTHER" id="PTHR42940">
    <property type="entry name" value="ALCOHOL DEHYDROGENASE 1-RELATED"/>
    <property type="match status" value="1"/>
</dbReference>
<feature type="domain" description="Enoyl reductase (ER)" evidence="7">
    <location>
        <begin position="16"/>
        <end position="338"/>
    </location>
</feature>
<dbReference type="InterPro" id="IPR013154">
    <property type="entry name" value="ADH-like_N"/>
</dbReference>
<dbReference type="Gene3D" id="3.90.180.10">
    <property type="entry name" value="Medium-chain alcohol dehydrogenases, catalytic domain"/>
    <property type="match status" value="1"/>
</dbReference>
<gene>
    <name evidence="8" type="ORF">DOTSEDRAFT_32550</name>
</gene>
<organism evidence="8 9">
    <name type="scientific">Dothistroma septosporum (strain NZE10 / CBS 128990)</name>
    <name type="common">Red band needle blight fungus</name>
    <name type="synonym">Mycosphaerella pini</name>
    <dbReference type="NCBI Taxonomy" id="675120"/>
    <lineage>
        <taxon>Eukaryota</taxon>
        <taxon>Fungi</taxon>
        <taxon>Dikarya</taxon>
        <taxon>Ascomycota</taxon>
        <taxon>Pezizomycotina</taxon>
        <taxon>Dothideomycetes</taxon>
        <taxon>Dothideomycetidae</taxon>
        <taxon>Mycosphaerellales</taxon>
        <taxon>Mycosphaerellaceae</taxon>
        <taxon>Dothistroma</taxon>
    </lineage>
</organism>
<dbReference type="GO" id="GO:0046872">
    <property type="term" value="F:metal ion binding"/>
    <property type="evidence" value="ECO:0007669"/>
    <property type="project" value="UniProtKB-KW"/>
</dbReference>
<keyword evidence="5" id="KW-0560">Oxidoreductase</keyword>
<evidence type="ECO:0000256" key="4">
    <source>
        <dbReference type="ARBA" id="ARBA00022833"/>
    </source>
</evidence>
<keyword evidence="6" id="KW-0520">NAD</keyword>
<dbReference type="Gene3D" id="3.40.50.720">
    <property type="entry name" value="NAD(P)-binding Rossmann-like Domain"/>
    <property type="match status" value="1"/>
</dbReference>
<dbReference type="CDD" id="cd08296">
    <property type="entry name" value="CAD_like"/>
    <property type="match status" value="1"/>
</dbReference>
<evidence type="ECO:0000313" key="8">
    <source>
        <dbReference type="EMBL" id="EME48268.1"/>
    </source>
</evidence>
<dbReference type="eggNOG" id="KOG0023">
    <property type="taxonomic scope" value="Eukaryota"/>
</dbReference>
<dbReference type="Pfam" id="PF00107">
    <property type="entry name" value="ADH_zinc_N"/>
    <property type="match status" value="1"/>
</dbReference>
<dbReference type="FunFam" id="3.40.50.720:FF:000039">
    <property type="entry name" value="Alcohol dehydrogenase AdhP"/>
    <property type="match status" value="1"/>
</dbReference>
<dbReference type="HOGENOM" id="CLU_026673_20_1_1"/>
<dbReference type="PANTHER" id="PTHR42940:SF7">
    <property type="entry name" value="ALCOHOL DEHYDROGENASE-LIKE N-TERMINAL DOMAIN-CONTAINING PROTEIN"/>
    <property type="match status" value="1"/>
</dbReference>
<dbReference type="STRING" id="675120.N1PZ37"/>
<evidence type="ECO:0000256" key="2">
    <source>
        <dbReference type="ARBA" id="ARBA00008072"/>
    </source>
</evidence>
<dbReference type="AlphaFoldDB" id="N1PZ37"/>
<dbReference type="GO" id="GO:0004022">
    <property type="term" value="F:alcohol dehydrogenase (NAD+) activity"/>
    <property type="evidence" value="ECO:0007669"/>
    <property type="project" value="TreeGrafter"/>
</dbReference>
<evidence type="ECO:0000256" key="6">
    <source>
        <dbReference type="ARBA" id="ARBA00023027"/>
    </source>
</evidence>
<dbReference type="InterPro" id="IPR011032">
    <property type="entry name" value="GroES-like_sf"/>
</dbReference>
<dbReference type="OMA" id="KKDFAFQ"/>
<dbReference type="SUPFAM" id="SSF51735">
    <property type="entry name" value="NAD(P)-binding Rossmann-fold domains"/>
    <property type="match status" value="1"/>
</dbReference>
<keyword evidence="3" id="KW-0479">Metal-binding</keyword>
<dbReference type="Pfam" id="PF08240">
    <property type="entry name" value="ADH_N"/>
    <property type="match status" value="1"/>
</dbReference>
<evidence type="ECO:0000256" key="5">
    <source>
        <dbReference type="ARBA" id="ARBA00023002"/>
    </source>
</evidence>
<dbReference type="SMART" id="SM00829">
    <property type="entry name" value="PKS_ER"/>
    <property type="match status" value="1"/>
</dbReference>
<comment type="similarity">
    <text evidence="2">Belongs to the zinc-containing alcohol dehydrogenase family.</text>
</comment>
<sequence>MSLQIPKTMKAAVLVGAQKPLEIKEVPVPEPQPGEVLVKVHACGVCHSDHHVLNGDMGPPGIELLGHEFIGTVVKTTEGEKKWKVGDRVGGPWHGGHDFSCRACTRGLFQMCDNKAINGVTRNGGYGEYATLRTEAAVRIPSNMDPAEVAPLLCAGVTVFNGIRQLNILSGETIAVQGLGGLGHLAIQYARKMGYRTVALSRGTAKKDFALKLGATDYIDTEAGDVGAALQKLGGAACIVVTAPNPDVITPLIGGLDNKGKLLLFTAIGPVPVDTVQMVLKGLSVHGWPSGHALDSEEAIAFADTHGVRCMVEKFPLAEANEALEHMLSGKVRFRAVLTMD</sequence>